<accession>A0ABR7VB80</accession>
<keyword evidence="4 6" id="KW-1133">Transmembrane helix</keyword>
<feature type="transmembrane region" description="Helical" evidence="6">
    <location>
        <begin position="173"/>
        <end position="193"/>
    </location>
</feature>
<gene>
    <name evidence="7" type="ORF">HPE63_07925</name>
</gene>
<comment type="subcellular location">
    <subcellularLocation>
        <location evidence="1">Cell membrane</location>
        <topology evidence="1">Multi-pass membrane protein</topology>
    </subcellularLocation>
</comment>
<feature type="transmembrane region" description="Helical" evidence="6">
    <location>
        <begin position="375"/>
        <end position="392"/>
    </location>
</feature>
<evidence type="ECO:0000313" key="8">
    <source>
        <dbReference type="Proteomes" id="UP000598350"/>
    </source>
</evidence>
<feature type="transmembrane region" description="Helical" evidence="6">
    <location>
        <begin position="263"/>
        <end position="284"/>
    </location>
</feature>
<evidence type="ECO:0000313" key="7">
    <source>
        <dbReference type="EMBL" id="MBD0850593.1"/>
    </source>
</evidence>
<dbReference type="RefSeq" id="WP_188313712.1">
    <property type="nucleotide sequence ID" value="NZ_JABTCG010000002.1"/>
</dbReference>
<keyword evidence="8" id="KW-1185">Reference proteome</keyword>
<proteinExistence type="predicted"/>
<comment type="caution">
    <text evidence="7">The sequence shown here is derived from an EMBL/GenBank/DDBJ whole genome shotgun (WGS) entry which is preliminary data.</text>
</comment>
<dbReference type="InterPro" id="IPR002797">
    <property type="entry name" value="Polysacc_synth"/>
</dbReference>
<evidence type="ECO:0000256" key="4">
    <source>
        <dbReference type="ARBA" id="ARBA00022989"/>
    </source>
</evidence>
<feature type="transmembrane region" description="Helical" evidence="6">
    <location>
        <begin position="305"/>
        <end position="331"/>
    </location>
</feature>
<dbReference type="PANTHER" id="PTHR30250:SF11">
    <property type="entry name" value="O-ANTIGEN TRANSPORTER-RELATED"/>
    <property type="match status" value="1"/>
</dbReference>
<feature type="transmembrane region" description="Helical" evidence="6">
    <location>
        <begin position="145"/>
        <end position="167"/>
    </location>
</feature>
<evidence type="ECO:0000256" key="3">
    <source>
        <dbReference type="ARBA" id="ARBA00022692"/>
    </source>
</evidence>
<feature type="transmembrane region" description="Helical" evidence="6">
    <location>
        <begin position="115"/>
        <end position="133"/>
    </location>
</feature>
<dbReference type="PANTHER" id="PTHR30250">
    <property type="entry name" value="PST FAMILY PREDICTED COLANIC ACID TRANSPORTER"/>
    <property type="match status" value="1"/>
</dbReference>
<feature type="transmembrane region" description="Helical" evidence="6">
    <location>
        <begin position="398"/>
        <end position="418"/>
    </location>
</feature>
<evidence type="ECO:0000256" key="2">
    <source>
        <dbReference type="ARBA" id="ARBA00022475"/>
    </source>
</evidence>
<name>A0ABR7VB80_9FLAO</name>
<keyword evidence="3 6" id="KW-0812">Transmembrane</keyword>
<sequence>MIRKKKAIKSLSLLWAGSLIGSGSTFVIYTVLARKIGPESFGLFSSALATISIFSLLAGFGVSKVWLKLLGKEGWEGIRWIKPSLSFVVLTLIFITIAIFLLTLLELHDDTTRKLLIILICYIYGYIGVELVCSKLQLEERYNQLAIWQLLPNLSRLLIILAFYYLLDISLSVINVGYIYAIIGCVFALLGSYQLNKMSMGKFALKGHEQTQRKIVETPKIKDVLIEAWPFGLANLFAFIYVQSDIIMVKYISGDTETGYYNVSFVILSAILIIPTILFGKFLMPKYHRWANHDTDRFYRVYKQSNFIMLVTGSLIMIIVLLSSQFCIPIIFGREYIPSIVMMNILSITLPISFLAYSVGATLVTKEHMKLKVKLMGIIAFLNIVLNVFLIPNYGAKGAAISTVISNVLLLGLYYKAVNKQVFAQQKK</sequence>
<evidence type="ECO:0000256" key="5">
    <source>
        <dbReference type="ARBA" id="ARBA00023136"/>
    </source>
</evidence>
<evidence type="ECO:0000256" key="6">
    <source>
        <dbReference type="SAM" id="Phobius"/>
    </source>
</evidence>
<dbReference type="EMBL" id="JABTCG010000002">
    <property type="protein sequence ID" value="MBD0850593.1"/>
    <property type="molecule type" value="Genomic_DNA"/>
</dbReference>
<keyword evidence="2" id="KW-1003">Cell membrane</keyword>
<dbReference type="Proteomes" id="UP000598350">
    <property type="component" value="Unassembled WGS sequence"/>
</dbReference>
<feature type="transmembrane region" description="Helical" evidence="6">
    <location>
        <begin position="84"/>
        <end position="103"/>
    </location>
</feature>
<dbReference type="Pfam" id="PF01943">
    <property type="entry name" value="Polysacc_synt"/>
    <property type="match status" value="1"/>
</dbReference>
<feature type="transmembrane region" description="Helical" evidence="6">
    <location>
        <begin position="43"/>
        <end position="63"/>
    </location>
</feature>
<reference evidence="7 8" key="1">
    <citation type="submission" date="2020-05" db="EMBL/GenBank/DDBJ databases">
        <title>The draft genome sequence of Maribacter arenosus CAU 1321.</title>
        <authorList>
            <person name="Mu L."/>
        </authorList>
    </citation>
    <scope>NUCLEOTIDE SEQUENCE [LARGE SCALE GENOMIC DNA]</scope>
    <source>
        <strain evidence="7 8">CAU 1321</strain>
    </source>
</reference>
<feature type="transmembrane region" description="Helical" evidence="6">
    <location>
        <begin position="224"/>
        <end position="243"/>
    </location>
</feature>
<keyword evidence="5 6" id="KW-0472">Membrane</keyword>
<dbReference type="CDD" id="cd13128">
    <property type="entry name" value="MATE_Wzx_like"/>
    <property type="match status" value="1"/>
</dbReference>
<protein>
    <submittedName>
        <fullName evidence="7">Flippase</fullName>
    </submittedName>
</protein>
<evidence type="ECO:0000256" key="1">
    <source>
        <dbReference type="ARBA" id="ARBA00004651"/>
    </source>
</evidence>
<dbReference type="InterPro" id="IPR050833">
    <property type="entry name" value="Poly_Biosynth_Transport"/>
</dbReference>
<feature type="transmembrane region" description="Helical" evidence="6">
    <location>
        <begin position="337"/>
        <end position="363"/>
    </location>
</feature>
<organism evidence="7 8">
    <name type="scientific">Maribacter arenosus</name>
    <dbReference type="NCBI Taxonomy" id="1854708"/>
    <lineage>
        <taxon>Bacteria</taxon>
        <taxon>Pseudomonadati</taxon>
        <taxon>Bacteroidota</taxon>
        <taxon>Flavobacteriia</taxon>
        <taxon>Flavobacteriales</taxon>
        <taxon>Flavobacteriaceae</taxon>
        <taxon>Maribacter</taxon>
    </lineage>
</organism>